<keyword evidence="3" id="KW-1185">Reference proteome</keyword>
<dbReference type="PANTHER" id="PTHR37313">
    <property type="entry name" value="UPF0749 PROTEIN RV1825"/>
    <property type="match status" value="1"/>
</dbReference>
<organism evidence="2 3">
    <name type="scientific">Clostridium aceticum</name>
    <dbReference type="NCBI Taxonomy" id="84022"/>
    <lineage>
        <taxon>Bacteria</taxon>
        <taxon>Bacillati</taxon>
        <taxon>Bacillota</taxon>
        <taxon>Clostridia</taxon>
        <taxon>Eubacteriales</taxon>
        <taxon>Clostridiaceae</taxon>
        <taxon>Clostridium</taxon>
    </lineage>
</organism>
<evidence type="ECO:0000256" key="1">
    <source>
        <dbReference type="ARBA" id="ARBA00009108"/>
    </source>
</evidence>
<dbReference type="Proteomes" id="UP000035704">
    <property type="component" value="Chromosome"/>
</dbReference>
<name>A0A0D8IEW5_9CLOT</name>
<dbReference type="AlphaFoldDB" id="A0A0D8IEW5"/>
<dbReference type="EMBL" id="CP009687">
    <property type="protein sequence ID" value="AKL94117.1"/>
    <property type="molecule type" value="Genomic_DNA"/>
</dbReference>
<dbReference type="STRING" id="84022.CACET_c06070"/>
<dbReference type="InterPro" id="IPR010273">
    <property type="entry name" value="DUF881"/>
</dbReference>
<proteinExistence type="inferred from homology"/>
<protein>
    <submittedName>
        <fullName evidence="2">Uncharacterized protein</fullName>
    </submittedName>
</protein>
<accession>A0A0D8IEW5</accession>
<evidence type="ECO:0000313" key="3">
    <source>
        <dbReference type="Proteomes" id="UP000035704"/>
    </source>
</evidence>
<evidence type="ECO:0000313" key="2">
    <source>
        <dbReference type="EMBL" id="AKL94117.1"/>
    </source>
</evidence>
<gene>
    <name evidence="2" type="ORF">CACET_c06070</name>
</gene>
<comment type="similarity">
    <text evidence="1">Belongs to the UPF0749 family.</text>
</comment>
<dbReference type="PATRIC" id="fig|84022.5.peg.1481"/>
<dbReference type="OrthoDB" id="9776196at2"/>
<dbReference type="KEGG" id="cace:CACET_c06070"/>
<reference evidence="2 3" key="1">
    <citation type="submission" date="2014-10" db="EMBL/GenBank/DDBJ databases">
        <title>Genome sequence of Clostridium aceticum DSM 1496.</title>
        <authorList>
            <person name="Poehlein A."/>
            <person name="Schiel-Bengelsdorf B."/>
            <person name="Gottschalk G."/>
            <person name="Duerre P."/>
            <person name="Daniel R."/>
        </authorList>
    </citation>
    <scope>NUCLEOTIDE SEQUENCE [LARGE SCALE GENOMIC DNA]</scope>
    <source>
        <strain evidence="2 3">DSM 1496</strain>
    </source>
</reference>
<dbReference type="RefSeq" id="WP_044823039.1">
    <property type="nucleotide sequence ID" value="NZ_CP009687.1"/>
</dbReference>
<dbReference type="PANTHER" id="PTHR37313:SF2">
    <property type="entry name" value="UPF0749 PROTEIN YLXX"/>
    <property type="match status" value="1"/>
</dbReference>
<dbReference type="Pfam" id="PF05949">
    <property type="entry name" value="DUF881"/>
    <property type="match status" value="1"/>
</dbReference>
<dbReference type="Gene3D" id="3.30.70.1880">
    <property type="entry name" value="Protein of unknown function DUF881"/>
    <property type="match status" value="1"/>
</dbReference>
<sequence>MKKNNISFILFLAFAISGIIIGIHIDALGDMQNEISLPFSSEIEVQEVVDLRKANNDMKTKIKDLKAQVEEYEGEKATENIVLKNLRSQINEYRILAGYQDLVGPGVKITLESMLEENIALVVEQKKYLINLINELKTAGGEAISINNHRITSRSEVTLAGNHINVNMTAIAPPYTIRVIGNTEGFQRYTNHRTLLFELMEGDGISTTIEFDENIKIPALSKEKPMEFYNIVEETNQEETTN</sequence>